<evidence type="ECO:0000256" key="2">
    <source>
        <dbReference type="ARBA" id="ARBA00008463"/>
    </source>
</evidence>
<feature type="compositionally biased region" description="Polar residues" evidence="4">
    <location>
        <begin position="840"/>
        <end position="862"/>
    </location>
</feature>
<feature type="compositionally biased region" description="Basic and acidic residues" evidence="4">
    <location>
        <begin position="757"/>
        <end position="814"/>
    </location>
</feature>
<keyword evidence="3" id="KW-0158">Chromosome</keyword>
<gene>
    <name evidence="6" type="ORF">HF521_004845</name>
</gene>
<evidence type="ECO:0000256" key="4">
    <source>
        <dbReference type="SAM" id="MobiDB-lite"/>
    </source>
</evidence>
<dbReference type="PANTHER" id="PTHR47391:SF1">
    <property type="entry name" value="BIORIENTATION OF CHROMOSOMES IN CELL DIVISION 1 LIKE 1"/>
    <property type="match status" value="1"/>
</dbReference>
<name>A0A8T0AXW7_SILME</name>
<dbReference type="EMBL" id="JABFDY010000014">
    <property type="protein sequence ID" value="KAF7698335.1"/>
    <property type="molecule type" value="Genomic_DNA"/>
</dbReference>
<feature type="compositionally biased region" description="Basic and acidic residues" evidence="4">
    <location>
        <begin position="437"/>
        <end position="460"/>
    </location>
</feature>
<proteinExistence type="inferred from homology"/>
<feature type="compositionally biased region" description="Acidic residues" evidence="4">
    <location>
        <begin position="294"/>
        <end position="313"/>
    </location>
</feature>
<dbReference type="GO" id="GO:0005694">
    <property type="term" value="C:chromosome"/>
    <property type="evidence" value="ECO:0007669"/>
    <property type="project" value="UniProtKB-SubCell"/>
</dbReference>
<feature type="compositionally biased region" description="Low complexity" evidence="4">
    <location>
        <begin position="988"/>
        <end position="997"/>
    </location>
</feature>
<dbReference type="Proteomes" id="UP000606274">
    <property type="component" value="Unassembled WGS sequence"/>
</dbReference>
<reference evidence="6" key="1">
    <citation type="submission" date="2020-08" db="EMBL/GenBank/DDBJ databases">
        <title>Chromosome-level assembly of Southern catfish (Silurus meridionalis) provides insights into visual adaptation to the nocturnal and benthic lifestyles.</title>
        <authorList>
            <person name="Zhang Y."/>
            <person name="Wang D."/>
            <person name="Peng Z."/>
        </authorList>
    </citation>
    <scope>NUCLEOTIDE SEQUENCE</scope>
    <source>
        <strain evidence="6">SWU-2019-XX</strain>
        <tissue evidence="6">Muscle</tissue>
    </source>
</reference>
<dbReference type="Pfam" id="PF05205">
    <property type="entry name" value="COMPASS-Shg1"/>
    <property type="match status" value="1"/>
</dbReference>
<feature type="domain" description="BOD1/SHG1" evidence="5">
    <location>
        <begin position="15"/>
        <end position="110"/>
    </location>
</feature>
<feature type="compositionally biased region" description="Basic and acidic residues" evidence="4">
    <location>
        <begin position="314"/>
        <end position="324"/>
    </location>
</feature>
<comment type="caution">
    <text evidence="6">The sequence shown here is derived from an EMBL/GenBank/DDBJ whole genome shotgun (WGS) entry which is preliminary data.</text>
</comment>
<feature type="compositionally biased region" description="Polar residues" evidence="4">
    <location>
        <begin position="886"/>
        <end position="908"/>
    </location>
</feature>
<feature type="region of interest" description="Disordered" evidence="4">
    <location>
        <begin position="880"/>
        <end position="1041"/>
    </location>
</feature>
<feature type="compositionally biased region" description="Basic and acidic residues" evidence="4">
    <location>
        <begin position="523"/>
        <end position="604"/>
    </location>
</feature>
<feature type="compositionally biased region" description="Basic and acidic residues" evidence="4">
    <location>
        <begin position="400"/>
        <end position="427"/>
    </location>
</feature>
<accession>A0A8T0AXW7</accession>
<dbReference type="InterPro" id="IPR043244">
    <property type="entry name" value="BOD1L1"/>
</dbReference>
<feature type="compositionally biased region" description="Basic and acidic residues" evidence="4">
    <location>
        <begin position="186"/>
        <end position="222"/>
    </location>
</feature>
<feature type="compositionally biased region" description="Basic and acidic residues" evidence="4">
    <location>
        <begin position="713"/>
        <end position="727"/>
    </location>
</feature>
<feature type="compositionally biased region" description="Polar residues" evidence="4">
    <location>
        <begin position="951"/>
        <end position="978"/>
    </location>
</feature>
<feature type="compositionally biased region" description="Basic and acidic residues" evidence="4">
    <location>
        <begin position="362"/>
        <end position="391"/>
    </location>
</feature>
<feature type="compositionally biased region" description="Low complexity" evidence="4">
    <location>
        <begin position="819"/>
        <end position="829"/>
    </location>
</feature>
<evidence type="ECO:0000256" key="3">
    <source>
        <dbReference type="ARBA" id="ARBA00022454"/>
    </source>
</evidence>
<comment type="subcellular location">
    <subcellularLocation>
        <location evidence="1">Chromosome</location>
    </subcellularLocation>
</comment>
<organism evidence="6 7">
    <name type="scientific">Silurus meridionalis</name>
    <name type="common">Southern catfish</name>
    <name type="synonym">Silurus soldatovi meridionalis</name>
    <dbReference type="NCBI Taxonomy" id="175797"/>
    <lineage>
        <taxon>Eukaryota</taxon>
        <taxon>Metazoa</taxon>
        <taxon>Chordata</taxon>
        <taxon>Craniata</taxon>
        <taxon>Vertebrata</taxon>
        <taxon>Euteleostomi</taxon>
        <taxon>Actinopterygii</taxon>
        <taxon>Neopterygii</taxon>
        <taxon>Teleostei</taxon>
        <taxon>Ostariophysi</taxon>
        <taxon>Siluriformes</taxon>
        <taxon>Siluridae</taxon>
        <taxon>Silurus</taxon>
    </lineage>
</organism>
<feature type="compositionally biased region" description="Basic and acidic residues" evidence="4">
    <location>
        <begin position="735"/>
        <end position="747"/>
    </location>
</feature>
<dbReference type="PANTHER" id="PTHR47391">
    <property type="entry name" value="BIORIENTATION OF CHROMOSOMES IN CELL DIVISION 1 LIKE 1"/>
    <property type="match status" value="1"/>
</dbReference>
<sequence length="1152" mass="128327">MAGLPPGDPQLVAMIVNHLKTQGLFDQFRRDCLADVDTKPAYLHLRQRVDNFVSNHLSNHTWSPQLNKNQLRNSIRQLVLQSGLLEQGVDRIVAQVVDPKVQHTFRPQVERVVRQFLSPGNHVEEEEPTHALTQILENQEAYLSSPVIPSAPVFDAAPSQSQDPSVIMAQDEGEEDMCLVEDETEPERTKEVEEQDEKLEGNKEETTSKELEEDEERPKEATEVGQQMEVPVEVKKEEQEEEKGEEKEKKGEEDKEKGEDTKDKKGSGKNKEESSADKLHILQKARERLKEEYSLEDSDLEGLSDITEGEITSEDEKVQKKGAADDSDENKEKKPRGSRQGYVHKPFLYSRYYSDSDDEVTVEQRRRSAAKDKEERLLKRQQNRERLEEKRRQKATQAELQEKEKQEIQRPQRKEAQKERKVLEKKVALSRKRKRDSRKEDDSAAKKKSDGDAESVKKDVSLLSFHQDAVKSKAISQKPVKKLSEEEQRRRKSLSEDSSEPRKILDKNRTHSFILDLELGTEEALRQRGVGKNERHARREKERKENEKERSQFRQKPESKKGGDNLAEEKEGGVVKVTVDDKVEKKGSKVKGDKKGSASAREGRLSVTEGSALEEGNTKDVKKEKIPSEIMKEKTKGEKSLGKSDSKPQHRLDSTGSIEDSHPEGKSLEKLKARQDGKDVGAGSKDKSSTLEAHKYSSDTRTKTSEASPKVKSVPEKARSKSRDDLKSQSPSVTKTDKKAQSQEAKGKAGVAPIKPEYTKEKKKEGVIKEDRRVSEDRIEKGKDAKSAKKTSEKKTNDFEKKGGDSENEQRTPEVDDLSSSSSAPSAIADEVETGGGMDFQTSNDQTRPAPKSLTTSVLTTQQVSDSLFKSEVRTAQFLESLPVSHVSNLQTLDSAPESDSTDQSISKSLRKPDLTLDSQAMDTESDHAALQSTDVESNLTDPQAMDTESEPTAPQANAVQSDLASPHSESLQSQPTQYDLAIPPPQQISSDSQQRPELMNFSESNLTVPEPDTPHTRLQSSDSSPVSILPAPESSDSIPESDLMVAQPSNVKNELAVPQGSDTLPADVYSTSVSDDMYDALSDITPDPEDEEEATIRLSETQDQHRNIPAEADALLSLMDVCASAAVSSSTGTSEAETSIQDADIKMKEAA</sequence>
<dbReference type="AlphaFoldDB" id="A0A8T0AXW7"/>
<protein>
    <recommendedName>
        <fullName evidence="5">BOD1/SHG1 domain-containing protein</fullName>
    </recommendedName>
</protein>
<dbReference type="InterPro" id="IPR055264">
    <property type="entry name" value="BOD1/SHG1_dom"/>
</dbReference>
<feature type="compositionally biased region" description="Low complexity" evidence="4">
    <location>
        <begin position="1127"/>
        <end position="1140"/>
    </location>
</feature>
<feature type="compositionally biased region" description="Basic and acidic residues" evidence="4">
    <location>
        <begin position="232"/>
        <end position="293"/>
    </location>
</feature>
<evidence type="ECO:0000259" key="5">
    <source>
        <dbReference type="Pfam" id="PF05205"/>
    </source>
</evidence>
<feature type="compositionally biased region" description="Basic and acidic residues" evidence="4">
    <location>
        <begin position="616"/>
        <end position="704"/>
    </location>
</feature>
<evidence type="ECO:0000313" key="7">
    <source>
        <dbReference type="Proteomes" id="UP000606274"/>
    </source>
</evidence>
<feature type="compositionally biased region" description="Basic and acidic residues" evidence="4">
    <location>
        <begin position="482"/>
        <end position="509"/>
    </location>
</feature>
<feature type="compositionally biased region" description="Polar residues" evidence="4">
    <location>
        <begin position="1017"/>
        <end position="1027"/>
    </location>
</feature>
<evidence type="ECO:0000256" key="1">
    <source>
        <dbReference type="ARBA" id="ARBA00004286"/>
    </source>
</evidence>
<comment type="similarity">
    <text evidence="2">Belongs to the BOD1 family.</text>
</comment>
<feature type="compositionally biased region" description="Polar residues" evidence="4">
    <location>
        <begin position="931"/>
        <end position="942"/>
    </location>
</feature>
<evidence type="ECO:0000313" key="6">
    <source>
        <dbReference type="EMBL" id="KAF7698335.1"/>
    </source>
</evidence>
<feature type="region of interest" description="Disordered" evidence="4">
    <location>
        <begin position="181"/>
        <end position="862"/>
    </location>
</feature>
<feature type="region of interest" description="Disordered" evidence="4">
    <location>
        <begin position="1127"/>
        <end position="1152"/>
    </location>
</feature>
<keyword evidence="7" id="KW-1185">Reference proteome</keyword>